<dbReference type="FunFam" id="3.40.50.300:FF:000913">
    <property type="entry name" value="ABC multidrug transporter SitT"/>
    <property type="match status" value="1"/>
</dbReference>
<evidence type="ECO:0000256" key="2">
    <source>
        <dbReference type="ARBA" id="ARBA00007577"/>
    </source>
</evidence>
<dbReference type="InterPro" id="IPR027417">
    <property type="entry name" value="P-loop_NTPase"/>
</dbReference>
<feature type="transmembrane region" description="Helical" evidence="10">
    <location>
        <begin position="203"/>
        <end position="224"/>
    </location>
</feature>
<dbReference type="CDD" id="cd18578">
    <property type="entry name" value="ABC_6TM_Pgp_ABCB1_D2_like"/>
    <property type="match status" value="1"/>
</dbReference>
<proteinExistence type="inferred from homology"/>
<feature type="domain" description="ABC transmembrane type-1" evidence="12">
    <location>
        <begin position="742"/>
        <end position="1031"/>
    </location>
</feature>
<keyword evidence="14" id="KW-1185">Reference proteome</keyword>
<feature type="transmembrane region" description="Helical" evidence="10">
    <location>
        <begin position="787"/>
        <end position="807"/>
    </location>
</feature>
<dbReference type="Gene3D" id="3.40.50.300">
    <property type="entry name" value="P-loop containing nucleotide triphosphate hydrolases"/>
    <property type="match status" value="2"/>
</dbReference>
<dbReference type="InterPro" id="IPR017871">
    <property type="entry name" value="ABC_transporter-like_CS"/>
</dbReference>
<feature type="region of interest" description="Disordered" evidence="9">
    <location>
        <begin position="1"/>
        <end position="26"/>
    </location>
</feature>
<dbReference type="InterPro" id="IPR011527">
    <property type="entry name" value="ABC1_TM_dom"/>
</dbReference>
<feature type="transmembrane region" description="Helical" evidence="10">
    <location>
        <begin position="281"/>
        <end position="303"/>
    </location>
</feature>
<keyword evidence="6 10" id="KW-1133">Transmembrane helix</keyword>
<dbReference type="Proteomes" id="UP000248817">
    <property type="component" value="Unassembled WGS sequence"/>
</dbReference>
<dbReference type="PROSITE" id="PS50929">
    <property type="entry name" value="ABC_TM1F"/>
    <property type="match status" value="2"/>
</dbReference>
<feature type="transmembrane region" description="Helical" evidence="10">
    <location>
        <begin position="48"/>
        <end position="77"/>
    </location>
</feature>
<feature type="transmembrane region" description="Helical" evidence="10">
    <location>
        <begin position="863"/>
        <end position="883"/>
    </location>
</feature>
<feature type="transmembrane region" description="Helical" evidence="10">
    <location>
        <begin position="97"/>
        <end position="115"/>
    </location>
</feature>
<evidence type="ECO:0000259" key="12">
    <source>
        <dbReference type="PROSITE" id="PS50929"/>
    </source>
</evidence>
<dbReference type="InterPro" id="IPR003593">
    <property type="entry name" value="AAA+_ATPase"/>
</dbReference>
<feature type="domain" description="ABC transporter" evidence="11">
    <location>
        <begin position="378"/>
        <end position="668"/>
    </location>
</feature>
<feature type="transmembrane region" description="Helical" evidence="10">
    <location>
        <begin position="177"/>
        <end position="197"/>
    </location>
</feature>
<feature type="domain" description="ABC transmembrane type-1" evidence="12">
    <location>
        <begin position="52"/>
        <end position="345"/>
    </location>
</feature>
<dbReference type="GO" id="GO:0015421">
    <property type="term" value="F:ABC-type oligopeptide transporter activity"/>
    <property type="evidence" value="ECO:0007669"/>
    <property type="project" value="TreeGrafter"/>
</dbReference>
<evidence type="ECO:0000256" key="8">
    <source>
        <dbReference type="ARBA" id="ARBA00049740"/>
    </source>
</evidence>
<dbReference type="GO" id="GO:0016887">
    <property type="term" value="F:ATP hydrolysis activity"/>
    <property type="evidence" value="ECO:0007669"/>
    <property type="project" value="InterPro"/>
</dbReference>
<evidence type="ECO:0000313" key="14">
    <source>
        <dbReference type="Proteomes" id="UP000248817"/>
    </source>
</evidence>
<evidence type="ECO:0000256" key="7">
    <source>
        <dbReference type="ARBA" id="ARBA00023136"/>
    </source>
</evidence>
<dbReference type="PROSITE" id="PS00211">
    <property type="entry name" value="ABC_TRANSPORTER_1"/>
    <property type="match status" value="2"/>
</dbReference>
<reference evidence="13 14" key="1">
    <citation type="submission" date="2018-02" db="EMBL/GenBank/DDBJ databases">
        <title>The genomes of Aspergillus section Nigri reveals drivers in fungal speciation.</title>
        <authorList>
            <consortium name="DOE Joint Genome Institute"/>
            <person name="Vesth T.C."/>
            <person name="Nybo J."/>
            <person name="Theobald S."/>
            <person name="Brandl J."/>
            <person name="Frisvad J.C."/>
            <person name="Nielsen K.F."/>
            <person name="Lyhne E.K."/>
            <person name="Kogle M.E."/>
            <person name="Kuo A."/>
            <person name="Riley R."/>
            <person name="Clum A."/>
            <person name="Nolan M."/>
            <person name="Lipzen A."/>
            <person name="Salamov A."/>
            <person name="Henrissat B."/>
            <person name="Wiebenga A."/>
            <person name="De vries R.P."/>
            <person name="Grigoriev I.V."/>
            <person name="Mortensen U.H."/>
            <person name="Andersen M.R."/>
            <person name="Baker S.E."/>
        </authorList>
    </citation>
    <scope>NUCLEOTIDE SEQUENCE [LARGE SCALE GENOMIC DNA]</scope>
    <source>
        <strain evidence="13 14">CBS 114.80</strain>
    </source>
</reference>
<feature type="domain" description="ABC transporter" evidence="11">
    <location>
        <begin position="1065"/>
        <end position="1303"/>
    </location>
</feature>
<dbReference type="GO" id="GO:0005524">
    <property type="term" value="F:ATP binding"/>
    <property type="evidence" value="ECO:0007669"/>
    <property type="project" value="UniProtKB-KW"/>
</dbReference>
<keyword evidence="3 10" id="KW-0812">Transmembrane</keyword>
<dbReference type="EMBL" id="KZ825597">
    <property type="protein sequence ID" value="PYI26425.1"/>
    <property type="molecule type" value="Genomic_DNA"/>
</dbReference>
<evidence type="ECO:0000259" key="11">
    <source>
        <dbReference type="PROSITE" id="PS50893"/>
    </source>
</evidence>
<organism evidence="13 14">
    <name type="scientific">Aspergillus indologenus CBS 114.80</name>
    <dbReference type="NCBI Taxonomy" id="1450541"/>
    <lineage>
        <taxon>Eukaryota</taxon>
        <taxon>Fungi</taxon>
        <taxon>Dikarya</taxon>
        <taxon>Ascomycota</taxon>
        <taxon>Pezizomycotina</taxon>
        <taxon>Eurotiomycetes</taxon>
        <taxon>Eurotiomycetidae</taxon>
        <taxon>Eurotiales</taxon>
        <taxon>Aspergillaceae</taxon>
        <taxon>Aspergillus</taxon>
        <taxon>Aspergillus subgen. Circumdati</taxon>
    </lineage>
</organism>
<gene>
    <name evidence="13" type="ORF">BP00DRAFT_419689</name>
</gene>
<evidence type="ECO:0000256" key="3">
    <source>
        <dbReference type="ARBA" id="ARBA00022692"/>
    </source>
</evidence>
<dbReference type="Pfam" id="PF00005">
    <property type="entry name" value="ABC_tran"/>
    <property type="match status" value="3"/>
</dbReference>
<feature type="compositionally biased region" description="Polar residues" evidence="9">
    <location>
        <begin position="17"/>
        <end position="26"/>
    </location>
</feature>
<keyword evidence="7 10" id="KW-0472">Membrane</keyword>
<dbReference type="InterPro" id="IPR039421">
    <property type="entry name" value="Type_1_exporter"/>
</dbReference>
<evidence type="ECO:0000256" key="1">
    <source>
        <dbReference type="ARBA" id="ARBA00004141"/>
    </source>
</evidence>
<sequence length="1308" mass="142322">MGAQVVTSTQSVSSTSADNTEVSRQSPESTASFRNYLRVFTYAARWDYLVLAAGIFAAIGSGITQPLMFVLFGKFVGEFTGVVSGSGSADHAETEHTLNRLCLFVFALFIVRFGLASIHKFAFRMISIRLSAAARAHYLQHLFHQSMHVLDSLPPGHAVGTITSSSNTLQGGISEKVAVLIEYTTLIMASFGVALMWSWELSLVTVAGFVATILGVGPLVRLTVKGQANLTHLEGQAASVASESFAGIRMIMACGAQRQTIDKYGSIVEQAKKQAVAMNPLISLQFSLTFFGVFGTIALTFWYGTLIFTKGRLDSVGVITVVLMNLTTIFFSLDRVSSPMQAITKASLAASEFFSVIDAPVPQKSFLKAPNVSATDDIVFENVSFAYPSRPSLNILDRLDLRIQAGKITAIVGPSGSGKSTIVGLIERWYSLTQPYTIATGSVPQERKGSAEMAAFDNPGSTGPEVEKPTDPVELQGVITTSGHPLDDMDVTWWRSRIGLVQQETFLFNDTIYGNVVRGLIGTPWEDDSEERKRERVKEACQEAFADEFISKLPLVWIGYDTNVGDGSARLSGGQRQRLAIARAIVKRPDILILDEATSAIDVSGERIVQAALDKAAQHRTTIVIAHRLSTVRNADHIVVLKKGKVVESGNHESLISVEGGVYRGLVDAQAISLEDPTWSIVESDFNTESIDALSLEEIWTKPEHCDDRTEDTGSKIRTDCGVFRSFFLLFLESRAYWGIMVFGILASAAAGAAQPLYAWMFARSIDMFKWQGNHIKLMDEADLMGAMWTVFAASAGIVFFVTFVCSGRVASLIRAKYQTQYFESLLFQRAGYFEEGGHSLGTLTARVRDDPLKLEEMMGINIAQLAIALCNIVGGLIIALAYGWKLALVSMCAVAPLCVFSGYIRFRYELQFENMNDAVFAESSQFASEAIGAFRTVTSLTLEQSILDRFERLSQGHVTAAYKKARWVSIILGFSESTNLGCQALIFYYGGHLFLGGEIGTVAFSVCLMAIMNAAEGFGKSLSLGPNAAQAAAASGPMLKARESSLVECPQHGDIPVRPGGIAIELRDISLRYPGQEVSVLNGLNMTIEEGQFAAVVGASGCGKTSIISLLERFHEPEKGQVLFNGKDIAQVDMYACRKHLSLVAQEPILFQGTIRENILLGIDSSAVTDDQLHIASRDALIHDFIMSLPEGYSTNIGSRGIALSGGQKQRLAIARALIRNPRLLLLDEATSSLDSESERLVQAAFERAGKGRTMIAVAHRLATVQNADIIFVLGEGGRLLERGSHLELLRKRGVYYQMCQNQALDQ</sequence>
<accession>A0A2V5HPJ5</accession>
<keyword evidence="13" id="KW-0378">Hydrolase</keyword>
<dbReference type="PANTHER" id="PTHR43394">
    <property type="entry name" value="ATP-DEPENDENT PERMEASE MDL1, MITOCHONDRIAL"/>
    <property type="match status" value="1"/>
</dbReference>
<evidence type="ECO:0000256" key="6">
    <source>
        <dbReference type="ARBA" id="ARBA00022989"/>
    </source>
</evidence>
<dbReference type="PROSITE" id="PS50893">
    <property type="entry name" value="ABC_TRANSPORTER_2"/>
    <property type="match status" value="2"/>
</dbReference>
<dbReference type="InterPro" id="IPR036640">
    <property type="entry name" value="ABC1_TM_sf"/>
</dbReference>
<name>A0A2V5HPJ5_9EURO</name>
<dbReference type="GO" id="GO:0005743">
    <property type="term" value="C:mitochondrial inner membrane"/>
    <property type="evidence" value="ECO:0007669"/>
    <property type="project" value="TreeGrafter"/>
</dbReference>
<feature type="transmembrane region" description="Helical" evidence="10">
    <location>
        <begin position="736"/>
        <end position="761"/>
    </location>
</feature>
<keyword evidence="5" id="KW-0067">ATP-binding</keyword>
<comment type="subcellular location">
    <subcellularLocation>
        <location evidence="1">Membrane</location>
        <topology evidence="1">Multi-pass membrane protein</topology>
    </subcellularLocation>
</comment>
<feature type="compositionally biased region" description="Low complexity" evidence="9">
    <location>
        <begin position="1"/>
        <end position="16"/>
    </location>
</feature>
<evidence type="ECO:0000256" key="9">
    <source>
        <dbReference type="SAM" id="MobiDB-lite"/>
    </source>
</evidence>
<feature type="transmembrane region" description="Helical" evidence="10">
    <location>
        <begin position="315"/>
        <end position="333"/>
    </location>
</feature>
<evidence type="ECO:0000256" key="5">
    <source>
        <dbReference type="ARBA" id="ARBA00022840"/>
    </source>
</evidence>
<protein>
    <recommendedName>
        <fullName evidence="8">ABC multidrug transporter MDR2</fullName>
    </recommendedName>
</protein>
<dbReference type="SUPFAM" id="SSF52540">
    <property type="entry name" value="P-loop containing nucleoside triphosphate hydrolases"/>
    <property type="match status" value="3"/>
</dbReference>
<dbReference type="SUPFAM" id="SSF90123">
    <property type="entry name" value="ABC transporter transmembrane region"/>
    <property type="match status" value="2"/>
</dbReference>
<dbReference type="PANTHER" id="PTHR43394:SF1">
    <property type="entry name" value="ATP-BINDING CASSETTE SUB-FAMILY B MEMBER 10, MITOCHONDRIAL"/>
    <property type="match status" value="1"/>
</dbReference>
<dbReference type="SMART" id="SM00382">
    <property type="entry name" value="AAA"/>
    <property type="match status" value="2"/>
</dbReference>
<comment type="similarity">
    <text evidence="2">Belongs to the ABC transporter superfamily. ABCB family. Multidrug resistance exporter (TC 3.A.1.201) subfamily.</text>
</comment>
<dbReference type="GO" id="GO:0090374">
    <property type="term" value="P:oligopeptide export from mitochondrion"/>
    <property type="evidence" value="ECO:0007669"/>
    <property type="project" value="TreeGrafter"/>
</dbReference>
<evidence type="ECO:0000256" key="4">
    <source>
        <dbReference type="ARBA" id="ARBA00022741"/>
    </source>
</evidence>
<feature type="transmembrane region" description="Helical" evidence="10">
    <location>
        <begin position="889"/>
        <end position="907"/>
    </location>
</feature>
<dbReference type="Gene3D" id="1.20.1560.10">
    <property type="entry name" value="ABC transporter type 1, transmembrane domain"/>
    <property type="match status" value="1"/>
</dbReference>
<keyword evidence="4" id="KW-0547">Nucleotide-binding</keyword>
<evidence type="ECO:0000256" key="10">
    <source>
        <dbReference type="SAM" id="Phobius"/>
    </source>
</evidence>
<dbReference type="CDD" id="cd18577">
    <property type="entry name" value="ABC_6TM_Pgp_ABCB1_D1_like"/>
    <property type="match status" value="1"/>
</dbReference>
<dbReference type="Pfam" id="PF00664">
    <property type="entry name" value="ABC_membrane"/>
    <property type="match status" value="2"/>
</dbReference>
<evidence type="ECO:0000313" key="13">
    <source>
        <dbReference type="EMBL" id="PYI26425.1"/>
    </source>
</evidence>
<dbReference type="InterPro" id="IPR003439">
    <property type="entry name" value="ABC_transporter-like_ATP-bd"/>
</dbReference>